<dbReference type="VEuPathDB" id="VectorBase:AMIN014309"/>
<evidence type="ECO:0000256" key="1">
    <source>
        <dbReference type="SAM" id="Phobius"/>
    </source>
</evidence>
<sequence>MASCPCAPRDSSGSFRTTVSAYFGTHGAYKIPPPSIQNLITRAPHHTLALSVVITNCLVSCVLCCGSVFKNYSCNNQKKHGQWKRIVKKGFRNISVRELQWIRFVM</sequence>
<evidence type="ECO:0000313" key="3">
    <source>
        <dbReference type="Proteomes" id="UP000075920"/>
    </source>
</evidence>
<protein>
    <submittedName>
        <fullName evidence="2">Uncharacterized protein</fullName>
    </submittedName>
</protein>
<dbReference type="EnsemblMetazoa" id="AMIN014309-RC">
    <property type="protein sequence ID" value="AMIN014309-PC"/>
    <property type="gene ID" value="AMIN014309"/>
</dbReference>
<feature type="transmembrane region" description="Helical" evidence="1">
    <location>
        <begin position="48"/>
        <end position="69"/>
    </location>
</feature>
<keyword evidence="1" id="KW-0812">Transmembrane</keyword>
<dbReference type="EnsemblMetazoa" id="AMIN014309-RB">
    <property type="protein sequence ID" value="AMIN014309-PB"/>
    <property type="gene ID" value="AMIN014309"/>
</dbReference>
<proteinExistence type="predicted"/>
<reference evidence="2" key="2">
    <citation type="submission" date="2020-05" db="UniProtKB">
        <authorList>
            <consortium name="EnsemblMetazoa"/>
        </authorList>
    </citation>
    <scope>IDENTIFICATION</scope>
    <source>
        <strain evidence="2">MINIMUS1</strain>
    </source>
</reference>
<keyword evidence="1" id="KW-0472">Membrane</keyword>
<accession>A0A182WNM7</accession>
<dbReference type="Proteomes" id="UP000075920">
    <property type="component" value="Unassembled WGS sequence"/>
</dbReference>
<evidence type="ECO:0000313" key="2">
    <source>
        <dbReference type="EnsemblMetazoa" id="AMIN014309-PB"/>
    </source>
</evidence>
<keyword evidence="1" id="KW-1133">Transmembrane helix</keyword>
<dbReference type="AlphaFoldDB" id="A0A182WNM7"/>
<dbReference type="EnsemblMetazoa" id="AMIN014309-RA">
    <property type="protein sequence ID" value="AMIN014309-PA"/>
    <property type="gene ID" value="AMIN014309"/>
</dbReference>
<name>A0A182WNM7_9DIPT</name>
<keyword evidence="3" id="KW-1185">Reference proteome</keyword>
<reference evidence="3" key="1">
    <citation type="submission" date="2013-03" db="EMBL/GenBank/DDBJ databases">
        <title>The Genome Sequence of Anopheles minimus MINIMUS1.</title>
        <authorList>
            <consortium name="The Broad Institute Genomics Platform"/>
            <person name="Neafsey D.E."/>
            <person name="Walton C."/>
            <person name="Walker B."/>
            <person name="Young S.K."/>
            <person name="Zeng Q."/>
            <person name="Gargeya S."/>
            <person name="Fitzgerald M."/>
            <person name="Haas B."/>
            <person name="Abouelleil A."/>
            <person name="Allen A.W."/>
            <person name="Alvarado L."/>
            <person name="Arachchi H.M."/>
            <person name="Berlin A.M."/>
            <person name="Chapman S.B."/>
            <person name="Gainer-Dewar J."/>
            <person name="Goldberg J."/>
            <person name="Griggs A."/>
            <person name="Gujja S."/>
            <person name="Hansen M."/>
            <person name="Howarth C."/>
            <person name="Imamovic A."/>
            <person name="Ireland A."/>
            <person name="Larimer J."/>
            <person name="McCowan C."/>
            <person name="Murphy C."/>
            <person name="Pearson M."/>
            <person name="Poon T.W."/>
            <person name="Priest M."/>
            <person name="Roberts A."/>
            <person name="Saif S."/>
            <person name="Shea T."/>
            <person name="Sisk P."/>
            <person name="Sykes S."/>
            <person name="Wortman J."/>
            <person name="Nusbaum C."/>
            <person name="Birren B."/>
        </authorList>
    </citation>
    <scope>NUCLEOTIDE SEQUENCE [LARGE SCALE GENOMIC DNA]</scope>
    <source>
        <strain evidence="3">MINIMUS1</strain>
    </source>
</reference>
<organism evidence="2 3">
    <name type="scientific">Anopheles minimus</name>
    <dbReference type="NCBI Taxonomy" id="112268"/>
    <lineage>
        <taxon>Eukaryota</taxon>
        <taxon>Metazoa</taxon>
        <taxon>Ecdysozoa</taxon>
        <taxon>Arthropoda</taxon>
        <taxon>Hexapoda</taxon>
        <taxon>Insecta</taxon>
        <taxon>Pterygota</taxon>
        <taxon>Neoptera</taxon>
        <taxon>Endopterygota</taxon>
        <taxon>Diptera</taxon>
        <taxon>Nematocera</taxon>
        <taxon>Culicoidea</taxon>
        <taxon>Culicidae</taxon>
        <taxon>Anophelinae</taxon>
        <taxon>Anopheles</taxon>
    </lineage>
</organism>